<sequence length="302" mass="33179">MVECRAEITPTWPFRMPRMLGADGVTRRRGGVVMRLLHVGDEPVFVRAAQPSTDRVVIGAEAARSELCQEGIARMRFALGVDDDLRPFYERFRDDPLIGPVVRSTPWLRPTRRPDPFEALAWAVTEQLIDYPRAAAIQRRIVWKIGRRCDRTGLRDLPSAAKLAAQAPALLESMDLAASRSITLVKVAREVASGRIDLTSPDHEASWRRLRAIRGVGSWTIGVTAFLGQGRHDVVPAGDLNFIKLVARLRTGGDPHARVTEQEVLDFFAPYAPWGGLAATYALRTPVVGPIDAADTSAACAA</sequence>
<accession>A0A6J4TWG0</accession>
<dbReference type="PANTHER" id="PTHR43003:SF5">
    <property type="entry name" value="DNA-3-METHYLADENINE GLYCOSYLASE"/>
    <property type="match status" value="1"/>
</dbReference>
<dbReference type="PANTHER" id="PTHR43003">
    <property type="entry name" value="DNA-3-METHYLADENINE GLYCOSYLASE"/>
    <property type="match status" value="1"/>
</dbReference>
<dbReference type="EC" id="3.2.2.21" evidence="2"/>
<dbReference type="EMBL" id="CADCVT010000439">
    <property type="protein sequence ID" value="CAA9533825.1"/>
    <property type="molecule type" value="Genomic_DNA"/>
</dbReference>
<name>A0A6J4TWG0_9ACTN</name>
<keyword evidence="3" id="KW-0227">DNA damage</keyword>
<dbReference type="SMART" id="SM00478">
    <property type="entry name" value="ENDO3c"/>
    <property type="match status" value="1"/>
</dbReference>
<dbReference type="SUPFAM" id="SSF48150">
    <property type="entry name" value="DNA-glycosylase"/>
    <property type="match status" value="1"/>
</dbReference>
<evidence type="ECO:0000313" key="6">
    <source>
        <dbReference type="EMBL" id="CAA9533825.1"/>
    </source>
</evidence>
<dbReference type="GO" id="GO:0032131">
    <property type="term" value="F:alkylated DNA binding"/>
    <property type="evidence" value="ECO:0007669"/>
    <property type="project" value="TreeGrafter"/>
</dbReference>
<feature type="domain" description="HhH-GPD" evidence="5">
    <location>
        <begin position="137"/>
        <end position="287"/>
    </location>
</feature>
<evidence type="ECO:0000259" key="5">
    <source>
        <dbReference type="SMART" id="SM00478"/>
    </source>
</evidence>
<dbReference type="GO" id="GO:0008725">
    <property type="term" value="F:DNA-3-methyladenine glycosylase activity"/>
    <property type="evidence" value="ECO:0007669"/>
    <property type="project" value="TreeGrafter"/>
</dbReference>
<organism evidence="6">
    <name type="scientific">uncultured Solirubrobacteraceae bacterium</name>
    <dbReference type="NCBI Taxonomy" id="1162706"/>
    <lineage>
        <taxon>Bacteria</taxon>
        <taxon>Bacillati</taxon>
        <taxon>Actinomycetota</taxon>
        <taxon>Thermoleophilia</taxon>
        <taxon>Solirubrobacterales</taxon>
        <taxon>Solirubrobacteraceae</taxon>
        <taxon>environmental samples</taxon>
    </lineage>
</organism>
<dbReference type="GO" id="GO:0006307">
    <property type="term" value="P:DNA alkylation repair"/>
    <property type="evidence" value="ECO:0007669"/>
    <property type="project" value="TreeGrafter"/>
</dbReference>
<dbReference type="GO" id="GO:0032993">
    <property type="term" value="C:protein-DNA complex"/>
    <property type="evidence" value="ECO:0007669"/>
    <property type="project" value="TreeGrafter"/>
</dbReference>
<dbReference type="InterPro" id="IPR011257">
    <property type="entry name" value="DNA_glycosylase"/>
</dbReference>
<dbReference type="Gene3D" id="1.10.1670.40">
    <property type="match status" value="1"/>
</dbReference>
<dbReference type="GO" id="GO:0043916">
    <property type="term" value="F:DNA-7-methylguanine glycosylase activity"/>
    <property type="evidence" value="ECO:0007669"/>
    <property type="project" value="TreeGrafter"/>
</dbReference>
<proteinExistence type="predicted"/>
<dbReference type="Gene3D" id="1.10.340.30">
    <property type="entry name" value="Hypothetical protein, domain 2"/>
    <property type="match status" value="1"/>
</dbReference>
<evidence type="ECO:0000256" key="1">
    <source>
        <dbReference type="ARBA" id="ARBA00000086"/>
    </source>
</evidence>
<evidence type="ECO:0000256" key="2">
    <source>
        <dbReference type="ARBA" id="ARBA00012000"/>
    </source>
</evidence>
<evidence type="ECO:0000256" key="4">
    <source>
        <dbReference type="ARBA" id="ARBA00023204"/>
    </source>
</evidence>
<comment type="catalytic activity">
    <reaction evidence="1">
        <text>Hydrolysis of alkylated DNA, releasing 3-methyladenine, 3-methylguanine, 7-methylguanine and 7-methyladenine.</text>
        <dbReference type="EC" id="3.2.2.21"/>
    </reaction>
</comment>
<dbReference type="AlphaFoldDB" id="A0A6J4TWG0"/>
<evidence type="ECO:0000256" key="3">
    <source>
        <dbReference type="ARBA" id="ARBA00022763"/>
    </source>
</evidence>
<gene>
    <name evidence="6" type="ORF">AVDCRST_MAG85-3916</name>
</gene>
<dbReference type="InterPro" id="IPR003265">
    <property type="entry name" value="HhH-GPD_domain"/>
</dbReference>
<dbReference type="GO" id="GO:0006285">
    <property type="term" value="P:base-excision repair, AP site formation"/>
    <property type="evidence" value="ECO:0007669"/>
    <property type="project" value="TreeGrafter"/>
</dbReference>
<protein>
    <recommendedName>
        <fullName evidence="2">DNA-3-methyladenine glycosylase II</fullName>
        <ecNumber evidence="2">3.2.2.21</ecNumber>
    </recommendedName>
</protein>
<keyword evidence="4" id="KW-0234">DNA repair</keyword>
<reference evidence="6" key="1">
    <citation type="submission" date="2020-02" db="EMBL/GenBank/DDBJ databases">
        <authorList>
            <person name="Meier V. D."/>
        </authorList>
    </citation>
    <scope>NUCLEOTIDE SEQUENCE</scope>
    <source>
        <strain evidence="6">AVDCRST_MAG85</strain>
    </source>
</reference>
<dbReference type="InterPro" id="IPR051912">
    <property type="entry name" value="Alkylbase_DNA_Glycosylase/TA"/>
</dbReference>